<proteinExistence type="predicted"/>
<evidence type="ECO:0000313" key="2">
    <source>
        <dbReference type="EMBL" id="MBC5738096.1"/>
    </source>
</evidence>
<protein>
    <submittedName>
        <fullName evidence="2">Uncharacterized protein</fullName>
    </submittedName>
</protein>
<dbReference type="EMBL" id="JACOPQ010000012">
    <property type="protein sequence ID" value="MBC5738096.1"/>
    <property type="molecule type" value="Genomic_DNA"/>
</dbReference>
<keyword evidence="1" id="KW-1133">Transmembrane helix</keyword>
<sequence>MKKTDFPIFILAGAILISAALVTAGLFRGGGRPGADASGSPAATIDAAEAYRLEKLNEVNDMVLERKAVPEDYLRYLPEDLRDPVKQYNADTMGMKLSYEQRGSSIAEGLLYEHREDPGDYERGELFYSMADRISTLSLYGNVNQLCNLDPVLTYTLAKEGGGSWGMWAYYIEHGNYDTETKQRRAEYLDGVYALLDQFDAYRASLTSNPDKD</sequence>
<evidence type="ECO:0000256" key="1">
    <source>
        <dbReference type="SAM" id="Phobius"/>
    </source>
</evidence>
<reference evidence="2" key="1">
    <citation type="submission" date="2020-08" db="EMBL/GenBank/DDBJ databases">
        <title>Genome public.</title>
        <authorList>
            <person name="Liu C."/>
            <person name="Sun Q."/>
        </authorList>
    </citation>
    <scope>NUCLEOTIDE SEQUENCE</scope>
    <source>
        <strain evidence="2">NSJ-52</strain>
    </source>
</reference>
<comment type="caution">
    <text evidence="2">The sequence shown here is derived from an EMBL/GenBank/DDBJ whole genome shotgun (WGS) entry which is preliminary data.</text>
</comment>
<keyword evidence="1" id="KW-0472">Membrane</keyword>
<dbReference type="Proteomes" id="UP000607645">
    <property type="component" value="Unassembled WGS sequence"/>
</dbReference>
<keyword evidence="3" id="KW-1185">Reference proteome</keyword>
<dbReference type="AlphaFoldDB" id="A0A8J6MDZ7"/>
<organism evidence="2 3">
    <name type="scientific">Lawsonibacter faecis</name>
    <dbReference type="NCBI Taxonomy" id="2763052"/>
    <lineage>
        <taxon>Bacteria</taxon>
        <taxon>Bacillati</taxon>
        <taxon>Bacillota</taxon>
        <taxon>Clostridia</taxon>
        <taxon>Eubacteriales</taxon>
        <taxon>Oscillospiraceae</taxon>
        <taxon>Lawsonibacter</taxon>
    </lineage>
</organism>
<accession>A0A8J6MDZ7</accession>
<name>A0A8J6MDZ7_9FIRM</name>
<feature type="transmembrane region" description="Helical" evidence="1">
    <location>
        <begin position="6"/>
        <end position="27"/>
    </location>
</feature>
<evidence type="ECO:0000313" key="3">
    <source>
        <dbReference type="Proteomes" id="UP000607645"/>
    </source>
</evidence>
<dbReference type="RefSeq" id="WP_186919883.1">
    <property type="nucleotide sequence ID" value="NZ_JACOPQ010000012.1"/>
</dbReference>
<gene>
    <name evidence="2" type="ORF">H8S62_13875</name>
</gene>
<keyword evidence="1" id="KW-0812">Transmembrane</keyword>